<evidence type="ECO:0000313" key="2">
    <source>
        <dbReference type="EMBL" id="OGK74032.1"/>
    </source>
</evidence>
<feature type="transmembrane region" description="Helical" evidence="1">
    <location>
        <begin position="23"/>
        <end position="45"/>
    </location>
</feature>
<keyword evidence="1" id="KW-0812">Transmembrane</keyword>
<dbReference type="Pfam" id="PF12836">
    <property type="entry name" value="HHH_3"/>
    <property type="match status" value="1"/>
</dbReference>
<proteinExistence type="predicted"/>
<dbReference type="GO" id="GO:0015627">
    <property type="term" value="C:type II protein secretion system complex"/>
    <property type="evidence" value="ECO:0007669"/>
    <property type="project" value="TreeGrafter"/>
</dbReference>
<dbReference type="EMBL" id="MGBR01000001">
    <property type="protein sequence ID" value="OGK74032.1"/>
    <property type="molecule type" value="Genomic_DNA"/>
</dbReference>
<keyword evidence="1" id="KW-0472">Membrane</keyword>
<evidence type="ECO:0000313" key="3">
    <source>
        <dbReference type="Proteomes" id="UP000177050"/>
    </source>
</evidence>
<gene>
    <name evidence="2" type="ORF">A3K52_04645</name>
</gene>
<organism evidence="2 3">
    <name type="scientific">Candidatus Roizmanbacteria bacterium RIFOXYD1_FULL_38_12</name>
    <dbReference type="NCBI Taxonomy" id="1802093"/>
    <lineage>
        <taxon>Bacteria</taxon>
        <taxon>Candidatus Roizmaniibacteriota</taxon>
    </lineage>
</organism>
<dbReference type="Gene3D" id="1.10.150.320">
    <property type="entry name" value="Photosystem II 12 kDa extrinsic protein"/>
    <property type="match status" value="1"/>
</dbReference>
<evidence type="ECO:0000256" key="1">
    <source>
        <dbReference type="SAM" id="Phobius"/>
    </source>
</evidence>
<dbReference type="AlphaFoldDB" id="A0A1F7L1M0"/>
<dbReference type="Gene3D" id="3.10.560.10">
    <property type="entry name" value="Outer membrane lipoprotein wza domain like"/>
    <property type="match status" value="1"/>
</dbReference>
<protein>
    <submittedName>
        <fullName evidence="2">Uncharacterized protein</fullName>
    </submittedName>
</protein>
<name>A0A1F7L1M0_9BACT</name>
<sequence>MLLSENDHMDGFISSLLPFFRRFFVESLLLGAAFIITFISITIYIHTTQKEEDVEIPPLYKSSTSEEQKKSIMIDVSGAVNKEGVFELSQGARLKDALDLAKGISNDADKGFFNRNFNLARYVLDQEKIYVPSLQETETGIISERKQLVDYLLPQTIPLTQIDESPQERIKINSASSEEIDTLPGIGQSTAEKIIQNRPFTTIDELLTKKILKKNVFEQVKELVDL</sequence>
<dbReference type="Proteomes" id="UP000177050">
    <property type="component" value="Unassembled WGS sequence"/>
</dbReference>
<dbReference type="PANTHER" id="PTHR21180:SF32">
    <property type="entry name" value="ENDONUCLEASE_EXONUCLEASE_PHOSPHATASE FAMILY DOMAIN-CONTAINING PROTEIN 1"/>
    <property type="match status" value="1"/>
</dbReference>
<keyword evidence="1" id="KW-1133">Transmembrane helix</keyword>
<reference evidence="2 3" key="1">
    <citation type="journal article" date="2016" name="Nat. Commun.">
        <title>Thousands of microbial genomes shed light on interconnected biogeochemical processes in an aquifer system.</title>
        <authorList>
            <person name="Anantharaman K."/>
            <person name="Brown C.T."/>
            <person name="Hug L.A."/>
            <person name="Sharon I."/>
            <person name="Castelle C.J."/>
            <person name="Probst A.J."/>
            <person name="Thomas B.C."/>
            <person name="Singh A."/>
            <person name="Wilkins M.J."/>
            <person name="Karaoz U."/>
            <person name="Brodie E.L."/>
            <person name="Williams K.H."/>
            <person name="Hubbard S.S."/>
            <person name="Banfield J.F."/>
        </authorList>
    </citation>
    <scope>NUCLEOTIDE SEQUENCE [LARGE SCALE GENOMIC DNA]</scope>
</reference>
<accession>A0A1F7L1M0</accession>
<dbReference type="InterPro" id="IPR051675">
    <property type="entry name" value="Endo/Exo/Phosphatase_dom_1"/>
</dbReference>
<comment type="caution">
    <text evidence="2">The sequence shown here is derived from an EMBL/GenBank/DDBJ whole genome shotgun (WGS) entry which is preliminary data.</text>
</comment>
<dbReference type="GO" id="GO:0015628">
    <property type="term" value="P:protein secretion by the type II secretion system"/>
    <property type="evidence" value="ECO:0007669"/>
    <property type="project" value="TreeGrafter"/>
</dbReference>
<dbReference type="SUPFAM" id="SSF81585">
    <property type="entry name" value="PsbU/PolX domain-like"/>
    <property type="match status" value="1"/>
</dbReference>
<dbReference type="PANTHER" id="PTHR21180">
    <property type="entry name" value="ENDONUCLEASE/EXONUCLEASE/PHOSPHATASE FAMILY DOMAIN-CONTAINING PROTEIN 1"/>
    <property type="match status" value="1"/>
</dbReference>